<dbReference type="InterPro" id="IPR036726">
    <property type="entry name" value="GTP1_OBG_dom_sf"/>
</dbReference>
<keyword evidence="5 8" id="KW-0378">Hydrolase</keyword>
<keyword evidence="6 8" id="KW-0460">Magnesium</keyword>
<feature type="domain" description="OBG-type G" evidence="9">
    <location>
        <begin position="160"/>
        <end position="334"/>
    </location>
</feature>
<gene>
    <name evidence="11" type="primary">obgE</name>
    <name evidence="8" type="synonym">obg</name>
    <name evidence="11" type="ORF">PG2T_10895</name>
</gene>
<evidence type="ECO:0000256" key="6">
    <source>
        <dbReference type="ARBA" id="ARBA00022842"/>
    </source>
</evidence>
<dbReference type="SUPFAM" id="SSF82051">
    <property type="entry name" value="Obg GTP-binding protein N-terminal domain"/>
    <property type="match status" value="1"/>
</dbReference>
<comment type="function">
    <text evidence="8">An essential GTPase which binds GTP, GDP and possibly (p)ppGpp with moderate affinity, with high nucleotide exchange rates and a fairly low GTP hydrolysis rate. Plays a role in control of the cell cycle, stress response, ribosome biogenesis and in those bacteria that undergo differentiation, in morphogenesis control.</text>
</comment>
<dbReference type="GO" id="GO:0003924">
    <property type="term" value="F:GTPase activity"/>
    <property type="evidence" value="ECO:0007669"/>
    <property type="project" value="UniProtKB-UniRule"/>
</dbReference>
<dbReference type="SUPFAM" id="SSF52540">
    <property type="entry name" value="P-loop containing nucleoside triphosphate hydrolases"/>
    <property type="match status" value="1"/>
</dbReference>
<comment type="caution">
    <text evidence="8">Lacks conserved residue(s) required for the propagation of feature annotation.</text>
</comment>
<evidence type="ECO:0000256" key="5">
    <source>
        <dbReference type="ARBA" id="ARBA00022801"/>
    </source>
</evidence>
<keyword evidence="3 8" id="KW-0479">Metal-binding</keyword>
<dbReference type="NCBIfam" id="NF008955">
    <property type="entry name" value="PRK12297.1"/>
    <property type="match status" value="1"/>
</dbReference>
<name>A0A1B1YV32_9GAMM</name>
<dbReference type="RefSeq" id="WP_068805200.1">
    <property type="nucleotide sequence ID" value="NZ_CP014671.1"/>
</dbReference>
<feature type="binding site" evidence="8">
    <location>
        <begin position="284"/>
        <end position="287"/>
    </location>
    <ligand>
        <name>GTP</name>
        <dbReference type="ChEBI" id="CHEBI:37565"/>
    </ligand>
</feature>
<dbReference type="InterPro" id="IPR027417">
    <property type="entry name" value="P-loop_NTPase"/>
</dbReference>
<dbReference type="NCBIfam" id="NF008956">
    <property type="entry name" value="PRK12299.1"/>
    <property type="match status" value="1"/>
</dbReference>
<comment type="similarity">
    <text evidence="1 8">Belongs to the TRAFAC class OBG-HflX-like GTPase superfamily. OBG GTPase family.</text>
</comment>
<keyword evidence="4 8" id="KW-0547">Nucleotide-binding</keyword>
<comment type="subcellular location">
    <subcellularLocation>
        <location evidence="8">Cytoplasm</location>
    </subcellularLocation>
</comment>
<dbReference type="EC" id="3.6.5.-" evidence="8"/>
<organism evidence="11 12">
    <name type="scientific">Immundisolibacter cernigliae</name>
    <dbReference type="NCBI Taxonomy" id="1810504"/>
    <lineage>
        <taxon>Bacteria</taxon>
        <taxon>Pseudomonadati</taxon>
        <taxon>Pseudomonadota</taxon>
        <taxon>Gammaproteobacteria</taxon>
        <taxon>Immundisolibacterales</taxon>
        <taxon>Immundisolibacteraceae</taxon>
        <taxon>Immundisolibacter</taxon>
    </lineage>
</organism>
<sequence>MRFVDEATITVAGGKGGNGCMAFRREKYIPFGGPDGGDGGDGGSVYLVADEGLSTLSDFRYQREFRAESGHAGAGSCRTGRAGADREVTVPLGTEVRDADTGEIIGDLTHHGQRLKVAAGGFHGLGNTRYKSSINRAPRQTSPGKPGELRRLALELRLLADVGLLGAPNAGKSTLLAAVSQARPKIADYPFTTLNPELGVVEVDRFRRFVMADIPGLIEGSAAGAGLGTQFLRHLGRTRLLLHVLDLAPADPASIPAQEARKIVAELEAFSPELAALPRWLVLNKADLLLPDEAAARGAQIADELGWSGPLFLISAATGSGCQALCEAIMRHLEQQALQARE</sequence>
<evidence type="ECO:0000259" key="9">
    <source>
        <dbReference type="PROSITE" id="PS51710"/>
    </source>
</evidence>
<comment type="cofactor">
    <cofactor evidence="8">
        <name>Mg(2+)</name>
        <dbReference type="ChEBI" id="CHEBI:18420"/>
    </cofactor>
</comment>
<dbReference type="Pfam" id="PF01018">
    <property type="entry name" value="GTP1_OBG"/>
    <property type="match status" value="1"/>
</dbReference>
<evidence type="ECO:0000256" key="3">
    <source>
        <dbReference type="ARBA" id="ARBA00022723"/>
    </source>
</evidence>
<keyword evidence="2 8" id="KW-0963">Cytoplasm</keyword>
<feature type="binding site" evidence="8">
    <location>
        <position position="193"/>
    </location>
    <ligand>
        <name>Mg(2+)</name>
        <dbReference type="ChEBI" id="CHEBI:18420"/>
    </ligand>
</feature>
<feature type="binding site" evidence="8">
    <location>
        <begin position="315"/>
        <end position="317"/>
    </location>
    <ligand>
        <name>GTP</name>
        <dbReference type="ChEBI" id="CHEBI:37565"/>
    </ligand>
</feature>
<dbReference type="Gene3D" id="2.70.210.12">
    <property type="entry name" value="GTP1/OBG domain"/>
    <property type="match status" value="1"/>
</dbReference>
<evidence type="ECO:0000256" key="8">
    <source>
        <dbReference type="HAMAP-Rule" id="MF_01454"/>
    </source>
</evidence>
<feature type="binding site" evidence="8">
    <location>
        <position position="173"/>
    </location>
    <ligand>
        <name>Mg(2+)</name>
        <dbReference type="ChEBI" id="CHEBI:18420"/>
    </ligand>
</feature>
<dbReference type="STRING" id="1810504.PG2T_10895"/>
<dbReference type="InterPro" id="IPR014100">
    <property type="entry name" value="GTP-bd_Obg/CgtA"/>
</dbReference>
<protein>
    <recommendedName>
        <fullName evidence="8">GTPase Obg</fullName>
        <ecNumber evidence="8">3.6.5.-</ecNumber>
    </recommendedName>
    <alternativeName>
        <fullName evidence="8">GTP-binding protein Obg</fullName>
    </alternativeName>
</protein>
<feature type="domain" description="Obg" evidence="10">
    <location>
        <begin position="1"/>
        <end position="159"/>
    </location>
</feature>
<dbReference type="PRINTS" id="PR00326">
    <property type="entry name" value="GTP1OBG"/>
</dbReference>
<dbReference type="PROSITE" id="PS51710">
    <property type="entry name" value="G_OBG"/>
    <property type="match status" value="1"/>
</dbReference>
<dbReference type="GO" id="GO:0000287">
    <property type="term" value="F:magnesium ion binding"/>
    <property type="evidence" value="ECO:0007669"/>
    <property type="project" value="InterPro"/>
</dbReference>
<comment type="subunit">
    <text evidence="8">Monomer.</text>
</comment>
<evidence type="ECO:0000256" key="7">
    <source>
        <dbReference type="ARBA" id="ARBA00023134"/>
    </source>
</evidence>
<keyword evidence="12" id="KW-1185">Reference proteome</keyword>
<feature type="binding site" evidence="8">
    <location>
        <begin position="213"/>
        <end position="216"/>
    </location>
    <ligand>
        <name>GTP</name>
        <dbReference type="ChEBI" id="CHEBI:37565"/>
    </ligand>
</feature>
<dbReference type="PANTHER" id="PTHR11702:SF31">
    <property type="entry name" value="MITOCHONDRIAL RIBOSOME-ASSOCIATED GTPASE 2"/>
    <property type="match status" value="1"/>
</dbReference>
<dbReference type="CDD" id="cd01898">
    <property type="entry name" value="Obg"/>
    <property type="match status" value="1"/>
</dbReference>
<dbReference type="NCBIfam" id="TIGR02729">
    <property type="entry name" value="Obg_CgtA"/>
    <property type="match status" value="1"/>
</dbReference>
<dbReference type="Pfam" id="PF01926">
    <property type="entry name" value="MMR_HSR1"/>
    <property type="match status" value="1"/>
</dbReference>
<evidence type="ECO:0000256" key="4">
    <source>
        <dbReference type="ARBA" id="ARBA00022741"/>
    </source>
</evidence>
<dbReference type="InterPro" id="IPR045086">
    <property type="entry name" value="OBG_GTPase"/>
</dbReference>
<dbReference type="PROSITE" id="PS51883">
    <property type="entry name" value="OBG"/>
    <property type="match status" value="1"/>
</dbReference>
<dbReference type="InterPro" id="IPR006073">
    <property type="entry name" value="GTP-bd"/>
</dbReference>
<dbReference type="FunCoup" id="A0A1B1YV32">
    <property type="interactions" value="545"/>
</dbReference>
<dbReference type="HAMAP" id="MF_01454">
    <property type="entry name" value="GTPase_Obg"/>
    <property type="match status" value="1"/>
</dbReference>
<evidence type="ECO:0000256" key="1">
    <source>
        <dbReference type="ARBA" id="ARBA00007699"/>
    </source>
</evidence>
<dbReference type="Gene3D" id="3.40.50.300">
    <property type="entry name" value="P-loop containing nucleotide triphosphate hydrolases"/>
    <property type="match status" value="1"/>
</dbReference>
<dbReference type="FunFam" id="2.70.210.12:FF:000001">
    <property type="entry name" value="GTPase Obg"/>
    <property type="match status" value="1"/>
</dbReference>
<dbReference type="GO" id="GO:0005737">
    <property type="term" value="C:cytoplasm"/>
    <property type="evidence" value="ECO:0007669"/>
    <property type="project" value="UniProtKB-SubCell"/>
</dbReference>
<dbReference type="InParanoid" id="A0A1B1YV32"/>
<accession>A0A1B1YV32</accession>
<feature type="binding site" evidence="8">
    <location>
        <begin position="191"/>
        <end position="195"/>
    </location>
    <ligand>
        <name>GTP</name>
        <dbReference type="ChEBI" id="CHEBI:37565"/>
    </ligand>
</feature>
<proteinExistence type="inferred from homology"/>
<dbReference type="GO" id="GO:0043022">
    <property type="term" value="F:ribosome binding"/>
    <property type="evidence" value="ECO:0007669"/>
    <property type="project" value="UniProtKB-ARBA"/>
</dbReference>
<evidence type="ECO:0000313" key="11">
    <source>
        <dbReference type="EMBL" id="ANX04622.1"/>
    </source>
</evidence>
<dbReference type="EMBL" id="CP014671">
    <property type="protein sequence ID" value="ANX04622.1"/>
    <property type="molecule type" value="Genomic_DNA"/>
</dbReference>
<dbReference type="KEGG" id="gbi:PG2T_10895"/>
<dbReference type="InterPro" id="IPR031167">
    <property type="entry name" value="G_OBG"/>
</dbReference>
<evidence type="ECO:0000259" key="10">
    <source>
        <dbReference type="PROSITE" id="PS51883"/>
    </source>
</evidence>
<dbReference type="GO" id="GO:0005525">
    <property type="term" value="F:GTP binding"/>
    <property type="evidence" value="ECO:0007669"/>
    <property type="project" value="UniProtKB-UniRule"/>
</dbReference>
<evidence type="ECO:0000256" key="2">
    <source>
        <dbReference type="ARBA" id="ARBA00022490"/>
    </source>
</evidence>
<dbReference type="OrthoDB" id="9807318at2"/>
<evidence type="ECO:0000313" key="12">
    <source>
        <dbReference type="Proteomes" id="UP000092952"/>
    </source>
</evidence>
<reference evidence="12" key="1">
    <citation type="submission" date="2016-03" db="EMBL/GenBank/DDBJ databases">
        <title>Complete genome sequence of Solimmundus cernigliae, representing a novel lineage of polycyclic aromatic hydrocarbon degraders within the Gammaproteobacteria.</title>
        <authorList>
            <person name="Singleton D.R."/>
            <person name="Dickey A.N."/>
            <person name="Scholl E.H."/>
            <person name="Wright F.A."/>
            <person name="Aitken M.D."/>
        </authorList>
    </citation>
    <scope>NUCLEOTIDE SEQUENCE [LARGE SCALE GENOMIC DNA]</scope>
    <source>
        <strain evidence="12">TR3.2</strain>
    </source>
</reference>
<dbReference type="Proteomes" id="UP000092952">
    <property type="component" value="Chromosome"/>
</dbReference>
<dbReference type="PIRSF" id="PIRSF002401">
    <property type="entry name" value="GTP_bd_Obg/CgtA"/>
    <property type="match status" value="1"/>
</dbReference>
<dbReference type="GO" id="GO:0042254">
    <property type="term" value="P:ribosome biogenesis"/>
    <property type="evidence" value="ECO:0007669"/>
    <property type="project" value="UniProtKB-UniRule"/>
</dbReference>
<dbReference type="InterPro" id="IPR006169">
    <property type="entry name" value="GTP1_OBG_dom"/>
</dbReference>
<dbReference type="AlphaFoldDB" id="A0A1B1YV32"/>
<keyword evidence="7 8" id="KW-0342">GTP-binding</keyword>
<dbReference type="PANTHER" id="PTHR11702">
    <property type="entry name" value="DEVELOPMENTALLY REGULATED GTP-BINDING PROTEIN-RELATED"/>
    <property type="match status" value="1"/>
</dbReference>